<dbReference type="InterPro" id="IPR055344">
    <property type="entry name" value="SecD_SecF_C_bact"/>
</dbReference>
<dbReference type="GO" id="GO:0015450">
    <property type="term" value="F:protein-transporting ATPase activity"/>
    <property type="evidence" value="ECO:0007669"/>
    <property type="project" value="InterPro"/>
</dbReference>
<dbReference type="SUPFAM" id="SSF82866">
    <property type="entry name" value="Multidrug efflux transporter AcrB transmembrane domain"/>
    <property type="match status" value="1"/>
</dbReference>
<accession>A0A2P8EQR0</accession>
<dbReference type="Gene3D" id="1.20.1640.10">
    <property type="entry name" value="Multidrug efflux transporter AcrB transmembrane domain"/>
    <property type="match status" value="1"/>
</dbReference>
<dbReference type="EMBL" id="PYGI01000022">
    <property type="protein sequence ID" value="PSL11801.1"/>
    <property type="molecule type" value="Genomic_DNA"/>
</dbReference>
<dbReference type="GO" id="GO:0043952">
    <property type="term" value="P:protein transport by the Sec complex"/>
    <property type="evidence" value="ECO:0007669"/>
    <property type="project" value="UniProtKB-UniRule"/>
</dbReference>
<dbReference type="PRINTS" id="PR01755">
    <property type="entry name" value="SECFTRNLCASE"/>
</dbReference>
<evidence type="ECO:0000256" key="2">
    <source>
        <dbReference type="ARBA" id="ARBA00022448"/>
    </source>
</evidence>
<dbReference type="InterPro" id="IPR005665">
    <property type="entry name" value="SecF_bac"/>
</dbReference>
<reference evidence="11 12" key="1">
    <citation type="submission" date="2018-03" db="EMBL/GenBank/DDBJ databases">
        <title>Genomic Encyclopedia of Archaeal and Bacterial Type Strains, Phase II (KMG-II): from individual species to whole genera.</title>
        <authorList>
            <person name="Goeker M."/>
        </authorList>
    </citation>
    <scope>NUCLEOTIDE SEQUENCE [LARGE SCALE GENOMIC DNA]</scope>
    <source>
        <strain evidence="11 12">DSM 17586</strain>
    </source>
</reference>
<evidence type="ECO:0000256" key="8">
    <source>
        <dbReference type="ARBA" id="ARBA00023136"/>
    </source>
</evidence>
<dbReference type="GO" id="GO:0006605">
    <property type="term" value="P:protein targeting"/>
    <property type="evidence" value="ECO:0007669"/>
    <property type="project" value="UniProtKB-UniRule"/>
</dbReference>
<evidence type="ECO:0000256" key="1">
    <source>
        <dbReference type="ARBA" id="ARBA00004651"/>
    </source>
</evidence>
<dbReference type="PANTHER" id="PTHR30081:SF8">
    <property type="entry name" value="PROTEIN TRANSLOCASE SUBUNIT SECF"/>
    <property type="match status" value="1"/>
</dbReference>
<keyword evidence="3 9" id="KW-1003">Cell membrane</keyword>
<evidence type="ECO:0000256" key="9">
    <source>
        <dbReference type="HAMAP-Rule" id="MF_01464"/>
    </source>
</evidence>
<comment type="subcellular location">
    <subcellularLocation>
        <location evidence="1 9">Cell membrane</location>
        <topology evidence="1 9">Multi-pass membrane protein</topology>
    </subcellularLocation>
</comment>
<dbReference type="InterPro" id="IPR022645">
    <property type="entry name" value="SecD/SecF_bac"/>
</dbReference>
<dbReference type="GO" id="GO:0065002">
    <property type="term" value="P:intracellular protein transmembrane transport"/>
    <property type="evidence" value="ECO:0007669"/>
    <property type="project" value="UniProtKB-UniRule"/>
</dbReference>
<keyword evidence="6 9" id="KW-1133">Transmembrane helix</keyword>
<dbReference type="InterPro" id="IPR022813">
    <property type="entry name" value="SecD/SecF_arch_bac"/>
</dbReference>
<evidence type="ECO:0000256" key="6">
    <source>
        <dbReference type="ARBA" id="ARBA00022989"/>
    </source>
</evidence>
<sequence length="308" mass="33728">MATPSKLYNFMGVRKLALAFSLILMLVSIGAIAVNGLKFGLDFTGGSLVEIGYETQADLEVVRDQLEGAGFENVVVQTFGSPRDVLIRLQADHDPALGDKVLNTLQAESEQTLELRRNEFVGSQVGEELREQGGLGMLLALFMIMVYLAFRFQLKFSLGAVLALVHDVIVVLGFFALLQVEFDLTVLAAVLAVIGYSLNDTIVVYDRIRENFRLMRKSDAIEVLNASLSQTLSRTLMTSITTLLVLIALFYFGGEMIHGFAMALLVGVVIGTYSSIYVAANALLVLKVTREDLLPPQKEDGEEAEELP</sequence>
<evidence type="ECO:0000259" key="10">
    <source>
        <dbReference type="Pfam" id="PF02355"/>
    </source>
</evidence>
<keyword evidence="8 9" id="KW-0472">Membrane</keyword>
<evidence type="ECO:0000256" key="7">
    <source>
        <dbReference type="ARBA" id="ARBA00023010"/>
    </source>
</evidence>
<comment type="caution">
    <text evidence="11">The sequence shown here is derived from an EMBL/GenBank/DDBJ whole genome shotgun (WGS) entry which is preliminary data.</text>
</comment>
<dbReference type="PANTHER" id="PTHR30081">
    <property type="entry name" value="PROTEIN-EXPORT MEMBRANE PROTEIN SEC"/>
    <property type="match status" value="1"/>
</dbReference>
<dbReference type="Proteomes" id="UP000242133">
    <property type="component" value="Unassembled WGS sequence"/>
</dbReference>
<protein>
    <recommendedName>
        <fullName evidence="9">Protein-export membrane protein SecF</fullName>
    </recommendedName>
</protein>
<evidence type="ECO:0000256" key="4">
    <source>
        <dbReference type="ARBA" id="ARBA00022692"/>
    </source>
</evidence>
<organism evidence="11 12">
    <name type="scientific">Marinobacterium halophilum</name>
    <dbReference type="NCBI Taxonomy" id="267374"/>
    <lineage>
        <taxon>Bacteria</taxon>
        <taxon>Pseudomonadati</taxon>
        <taxon>Pseudomonadota</taxon>
        <taxon>Gammaproteobacteria</taxon>
        <taxon>Oceanospirillales</taxon>
        <taxon>Oceanospirillaceae</taxon>
        <taxon>Marinobacterium</taxon>
    </lineage>
</organism>
<keyword evidence="12" id="KW-1185">Reference proteome</keyword>
<feature type="transmembrane region" description="Helical" evidence="9">
    <location>
        <begin position="236"/>
        <end position="254"/>
    </location>
</feature>
<dbReference type="NCBIfam" id="TIGR00916">
    <property type="entry name" value="2A0604s01"/>
    <property type="match status" value="1"/>
</dbReference>
<feature type="transmembrane region" description="Helical" evidence="9">
    <location>
        <begin position="184"/>
        <end position="205"/>
    </location>
</feature>
<feature type="transmembrane region" description="Helical" evidence="9">
    <location>
        <begin position="260"/>
        <end position="286"/>
    </location>
</feature>
<comment type="function">
    <text evidence="9">Part of the Sec protein translocase complex. Interacts with the SecYEG preprotein conducting channel. SecDF uses the proton motive force (PMF) to complete protein translocation after the ATP-dependent function of SecA.</text>
</comment>
<keyword evidence="5 9" id="KW-0653">Protein transport</keyword>
<keyword evidence="7 9" id="KW-0811">Translocation</keyword>
<evidence type="ECO:0000313" key="12">
    <source>
        <dbReference type="Proteomes" id="UP000242133"/>
    </source>
</evidence>
<dbReference type="HAMAP" id="MF_01464_B">
    <property type="entry name" value="SecF_B"/>
    <property type="match status" value="1"/>
</dbReference>
<evidence type="ECO:0000256" key="5">
    <source>
        <dbReference type="ARBA" id="ARBA00022927"/>
    </source>
</evidence>
<dbReference type="Pfam" id="PF07549">
    <property type="entry name" value="Sec_GG"/>
    <property type="match status" value="1"/>
</dbReference>
<keyword evidence="4 9" id="KW-0812">Transmembrane</keyword>
<dbReference type="AlphaFoldDB" id="A0A2P8EQR0"/>
<feature type="transmembrane region" description="Helical" evidence="9">
    <location>
        <begin position="157"/>
        <end position="178"/>
    </location>
</feature>
<feature type="transmembrane region" description="Helical" evidence="9">
    <location>
        <begin position="133"/>
        <end position="150"/>
    </location>
</feature>
<evidence type="ECO:0000256" key="3">
    <source>
        <dbReference type="ARBA" id="ARBA00022475"/>
    </source>
</evidence>
<dbReference type="Pfam" id="PF02355">
    <property type="entry name" value="SecD_SecF_C"/>
    <property type="match status" value="1"/>
</dbReference>
<evidence type="ECO:0000313" key="11">
    <source>
        <dbReference type="EMBL" id="PSL11801.1"/>
    </source>
</evidence>
<comment type="caution">
    <text evidence="9">Lacks conserved residue(s) required for the propagation of feature annotation.</text>
</comment>
<name>A0A2P8EQR0_9GAMM</name>
<dbReference type="InterPro" id="IPR022646">
    <property type="entry name" value="SecD/SecF_CS"/>
</dbReference>
<keyword evidence="2 9" id="KW-0813">Transport</keyword>
<gene>
    <name evidence="9" type="primary">secF</name>
    <name evidence="11" type="ORF">CLV44_12219</name>
</gene>
<dbReference type="RefSeq" id="WP_106592850.1">
    <property type="nucleotide sequence ID" value="NZ_PYGI01000022.1"/>
</dbReference>
<comment type="subunit">
    <text evidence="9">Forms a complex with SecD. Part of the essential Sec protein translocation apparatus which comprises SecA, SecYEG and auxiliary proteins SecDF-YajC and YidC.</text>
</comment>
<dbReference type="InterPro" id="IPR048634">
    <property type="entry name" value="SecD_SecF_C"/>
</dbReference>
<comment type="similarity">
    <text evidence="9">Belongs to the SecD/SecF family. SecF subfamily.</text>
</comment>
<dbReference type="OrthoDB" id="9774769at2"/>
<feature type="domain" description="Protein export membrane protein SecD/SecF C-terminal" evidence="10">
    <location>
        <begin position="106"/>
        <end position="287"/>
    </location>
</feature>
<dbReference type="GO" id="GO:0005886">
    <property type="term" value="C:plasma membrane"/>
    <property type="evidence" value="ECO:0007669"/>
    <property type="project" value="UniProtKB-SubCell"/>
</dbReference>
<dbReference type="NCBIfam" id="TIGR00966">
    <property type="entry name" value="transloc_SecF"/>
    <property type="match status" value="1"/>
</dbReference>
<proteinExistence type="inferred from homology"/>